<dbReference type="OMA" id="HNESTMI"/>
<dbReference type="EnsemblPlants" id="QL06p028768:mrna">
    <property type="protein sequence ID" value="QL06p028768:mrna"/>
    <property type="gene ID" value="QL06p028768"/>
</dbReference>
<dbReference type="Proteomes" id="UP000594261">
    <property type="component" value="Chromosome 6"/>
</dbReference>
<dbReference type="InParanoid" id="A0A7N2LXY3"/>
<organism evidence="1 2">
    <name type="scientific">Quercus lobata</name>
    <name type="common">Valley oak</name>
    <dbReference type="NCBI Taxonomy" id="97700"/>
    <lineage>
        <taxon>Eukaryota</taxon>
        <taxon>Viridiplantae</taxon>
        <taxon>Streptophyta</taxon>
        <taxon>Embryophyta</taxon>
        <taxon>Tracheophyta</taxon>
        <taxon>Spermatophyta</taxon>
        <taxon>Magnoliopsida</taxon>
        <taxon>eudicotyledons</taxon>
        <taxon>Gunneridae</taxon>
        <taxon>Pentapetalae</taxon>
        <taxon>rosids</taxon>
        <taxon>fabids</taxon>
        <taxon>Fagales</taxon>
        <taxon>Fagaceae</taxon>
        <taxon>Quercus</taxon>
    </lineage>
</organism>
<dbReference type="PANTHER" id="PTHR34808">
    <property type="entry name" value="EXPRESSED PROTEIN"/>
    <property type="match status" value="1"/>
</dbReference>
<sequence length="100" mass="11438">MEGASMVRIDRKSSIESEPRTLDFDQIQYAREAALYVLNTRTIEEAMTIFMKGLEPVVSTARHNESTMIDTEDLARVYRRPTKITSWAEGYSISTFLVIS</sequence>
<dbReference type="EMBL" id="LRBV02000006">
    <property type="status" value="NOT_ANNOTATED_CDS"/>
    <property type="molecule type" value="Genomic_DNA"/>
</dbReference>
<evidence type="ECO:0000313" key="1">
    <source>
        <dbReference type="EnsemblPlants" id="QL06p028768:mrna"/>
    </source>
</evidence>
<dbReference type="PANTHER" id="PTHR34808:SF2">
    <property type="entry name" value="EXPRESSED PROTEIN"/>
    <property type="match status" value="1"/>
</dbReference>
<evidence type="ECO:0000313" key="2">
    <source>
        <dbReference type="Proteomes" id="UP000594261"/>
    </source>
</evidence>
<keyword evidence="2" id="KW-1185">Reference proteome</keyword>
<name>A0A7N2LXY3_QUELO</name>
<reference evidence="1" key="2">
    <citation type="submission" date="2021-01" db="UniProtKB">
        <authorList>
            <consortium name="EnsemblPlants"/>
        </authorList>
    </citation>
    <scope>IDENTIFICATION</scope>
</reference>
<reference evidence="1 2" key="1">
    <citation type="journal article" date="2016" name="G3 (Bethesda)">
        <title>First Draft Assembly and Annotation of the Genome of a California Endemic Oak Quercus lobata Nee (Fagaceae).</title>
        <authorList>
            <person name="Sork V.L."/>
            <person name="Fitz-Gibbon S.T."/>
            <person name="Puiu D."/>
            <person name="Crepeau M."/>
            <person name="Gugger P.F."/>
            <person name="Sherman R."/>
            <person name="Stevens K."/>
            <person name="Langley C.H."/>
            <person name="Pellegrini M."/>
            <person name="Salzberg S.L."/>
        </authorList>
    </citation>
    <scope>NUCLEOTIDE SEQUENCE [LARGE SCALE GENOMIC DNA]</scope>
    <source>
        <strain evidence="1 2">cv. SW786</strain>
    </source>
</reference>
<protein>
    <submittedName>
        <fullName evidence="1">Uncharacterized protein</fullName>
    </submittedName>
</protein>
<dbReference type="Gramene" id="QL06p028768:mrna">
    <property type="protein sequence ID" value="QL06p028768:mrna"/>
    <property type="gene ID" value="QL06p028768"/>
</dbReference>
<accession>A0A7N2LXY3</accession>
<dbReference type="AlphaFoldDB" id="A0A7N2LXY3"/>
<proteinExistence type="predicted"/>